<dbReference type="RefSeq" id="WP_186506581.1">
    <property type="nucleotide sequence ID" value="NZ_JACNEP010000006.1"/>
</dbReference>
<name>A0A8J6ITM8_9ALTE</name>
<proteinExistence type="predicted"/>
<evidence type="ECO:0000256" key="1">
    <source>
        <dbReference type="SAM" id="Phobius"/>
    </source>
</evidence>
<reference evidence="2" key="1">
    <citation type="journal article" date="2018" name="Int. J. Syst. Evol. Microbiol.">
        <title>Neptunicella marina gen. nov., sp. nov., isolated from surface seawater.</title>
        <authorList>
            <person name="Liu X."/>
            <person name="Lai Q."/>
            <person name="Du Y."/>
            <person name="Zhang X."/>
            <person name="Liu Z."/>
            <person name="Sun F."/>
            <person name="Shao Z."/>
        </authorList>
    </citation>
    <scope>NUCLEOTIDE SEQUENCE</scope>
    <source>
        <strain evidence="2">S27-2</strain>
    </source>
</reference>
<accession>A0A8J6ITM8</accession>
<feature type="transmembrane region" description="Helical" evidence="1">
    <location>
        <begin position="14"/>
        <end position="36"/>
    </location>
</feature>
<reference evidence="2" key="2">
    <citation type="submission" date="2020-08" db="EMBL/GenBank/DDBJ databases">
        <authorList>
            <person name="Lai Q."/>
        </authorList>
    </citation>
    <scope>NUCLEOTIDE SEQUENCE</scope>
    <source>
        <strain evidence="2">S27-2</strain>
    </source>
</reference>
<organism evidence="2 3">
    <name type="scientific">Neptunicella marina</name>
    <dbReference type="NCBI Taxonomy" id="2125989"/>
    <lineage>
        <taxon>Bacteria</taxon>
        <taxon>Pseudomonadati</taxon>
        <taxon>Pseudomonadota</taxon>
        <taxon>Gammaproteobacteria</taxon>
        <taxon>Alteromonadales</taxon>
        <taxon>Alteromonadaceae</taxon>
        <taxon>Neptunicella</taxon>
    </lineage>
</organism>
<dbReference type="EMBL" id="JACNEP010000006">
    <property type="protein sequence ID" value="MBC3766109.1"/>
    <property type="molecule type" value="Genomic_DNA"/>
</dbReference>
<evidence type="ECO:0000313" key="3">
    <source>
        <dbReference type="Proteomes" id="UP000601768"/>
    </source>
</evidence>
<protein>
    <recommendedName>
        <fullName evidence="4">MSHA biogenesis protein MshF</fullName>
    </recommendedName>
</protein>
<keyword evidence="1" id="KW-1133">Transmembrane helix</keyword>
<gene>
    <name evidence="2" type="ORF">H8B19_09470</name>
</gene>
<dbReference type="AlphaFoldDB" id="A0A8J6ITM8"/>
<sequence>MDKNEASNERLRTLFIQIVIVLVILIAMTSLVRTFYHNEPDLKKLAMGSLATTFGKSVVNAHWQWQAEGQPIRVLLVQYDENGKEVNRTPIPMSHLGWPKLTPNKKGCEDLWHAVLDIPMRVASYMVIADYIDGVELDGSALDSMCRYRLSTGPYFDYKIYTGKVIKTNV</sequence>
<comment type="caution">
    <text evidence="2">The sequence shown here is derived from an EMBL/GenBank/DDBJ whole genome shotgun (WGS) entry which is preliminary data.</text>
</comment>
<keyword evidence="3" id="KW-1185">Reference proteome</keyword>
<evidence type="ECO:0008006" key="4">
    <source>
        <dbReference type="Google" id="ProtNLM"/>
    </source>
</evidence>
<keyword evidence="1" id="KW-0472">Membrane</keyword>
<evidence type="ECO:0000313" key="2">
    <source>
        <dbReference type="EMBL" id="MBC3766109.1"/>
    </source>
</evidence>
<dbReference type="Proteomes" id="UP000601768">
    <property type="component" value="Unassembled WGS sequence"/>
</dbReference>
<keyword evidence="1" id="KW-0812">Transmembrane</keyword>